<keyword evidence="2" id="KW-1185">Reference proteome</keyword>
<dbReference type="RefSeq" id="WP_305756343.1">
    <property type="nucleotide sequence ID" value="NZ_JAPCKK010000030.1"/>
</dbReference>
<evidence type="ECO:0000313" key="2">
    <source>
        <dbReference type="Proteomes" id="UP001241848"/>
    </source>
</evidence>
<keyword evidence="1" id="KW-0238">DNA-binding</keyword>
<name>A0ABT9FVK8_9BACL</name>
<accession>A0ABT9FVK8</accession>
<evidence type="ECO:0000313" key="1">
    <source>
        <dbReference type="EMBL" id="MDP4098730.1"/>
    </source>
</evidence>
<dbReference type="PANTHER" id="PTHR30528">
    <property type="entry name" value="CYTOPLASMIC PROTEIN"/>
    <property type="match status" value="1"/>
</dbReference>
<dbReference type="Pfam" id="PF06224">
    <property type="entry name" value="AlkZ-like"/>
    <property type="match status" value="1"/>
</dbReference>
<comment type="caution">
    <text evidence="1">The sequence shown here is derived from an EMBL/GenBank/DDBJ whole genome shotgun (WGS) entry which is preliminary data.</text>
</comment>
<dbReference type="EMBL" id="JAPCKK010000030">
    <property type="protein sequence ID" value="MDP4098730.1"/>
    <property type="molecule type" value="Genomic_DNA"/>
</dbReference>
<protein>
    <submittedName>
        <fullName evidence="1">Winged helix DNA-binding domain-containing protein</fullName>
    </submittedName>
</protein>
<dbReference type="PANTHER" id="PTHR30528:SF0">
    <property type="entry name" value="CYTOPLASMIC PROTEIN"/>
    <property type="match status" value="1"/>
</dbReference>
<dbReference type="Proteomes" id="UP001241848">
    <property type="component" value="Unassembled WGS sequence"/>
</dbReference>
<reference evidence="1 2" key="1">
    <citation type="submission" date="2022-10" db="EMBL/GenBank/DDBJ databases">
        <title>Paenibacillus description and whole genome data of maize root bacterial community.</title>
        <authorList>
            <person name="Marton D."/>
            <person name="Farkas M."/>
            <person name="Cserhati M."/>
        </authorList>
    </citation>
    <scope>NUCLEOTIDE SEQUENCE [LARGE SCALE GENOMIC DNA]</scope>
    <source>
        <strain evidence="1 2">P96</strain>
    </source>
</reference>
<gene>
    <name evidence="1" type="ORF">OIN60_18520</name>
</gene>
<dbReference type="GO" id="GO:0003677">
    <property type="term" value="F:DNA binding"/>
    <property type="evidence" value="ECO:0007669"/>
    <property type="project" value="UniProtKB-KW"/>
</dbReference>
<proteinExistence type="predicted"/>
<organism evidence="1 2">
    <name type="scientific">Paenibacillus zeirhizosphaerae</name>
    <dbReference type="NCBI Taxonomy" id="2987519"/>
    <lineage>
        <taxon>Bacteria</taxon>
        <taxon>Bacillati</taxon>
        <taxon>Bacillota</taxon>
        <taxon>Bacilli</taxon>
        <taxon>Bacillales</taxon>
        <taxon>Paenibacillaceae</taxon>
        <taxon>Paenibacillus</taxon>
    </lineage>
</organism>
<dbReference type="InterPro" id="IPR009351">
    <property type="entry name" value="AlkZ-like"/>
</dbReference>
<sequence length="416" mass="47054">MISKKTDRKSLRRLLLQAQHLLRAPSSSPPQPASVQSVLDMIRSLVAVQLDPVSAVAPNQHLVFAARMPEYRPEMLEQLLAEHKVFEYVANAACVMPMEDYPVYQPVRERKRAAVQDRLVELEPVVEAVLARLQTDGSLPSRAFQSAAKVTGYWENPNNIPKTKDTSHALTLLLDAGMIRVVGRRGTERFFALTDTTVPAELREKAAAADPATVRSELLDKYIQAYKVFDAQDPRLGWVKSSASERKEWIQSRLHDRQLVALDIEGVTRPYYMAAADVEVLEELSDQSGTGGNEGSPVIFLPPLDNLLWRRERLADLFDFHYRWEIYTPALKRRYGYYAMPILYGDELVGRMDPRLDRKTNTLSVPLLQLDEHIQITDELLAALRSGLTRFATSFQADSVVVERTEPPVLKESLSM</sequence>